<evidence type="ECO:0000256" key="4">
    <source>
        <dbReference type="ARBA" id="ARBA00022989"/>
    </source>
</evidence>
<proteinExistence type="inferred from homology"/>
<feature type="transmembrane region" description="Helical" evidence="6">
    <location>
        <begin position="116"/>
        <end position="136"/>
    </location>
</feature>
<sequence length="163" mass="18298">MCSPQSHHIFARITLALGLVAALGLSLVANFQETNVLVVHGIGAFMTFGCGTLYTFLHCHASRKHLNTPPKLSGFRIFLSVVSALAFFFMTVFAVLSKPSNKLPPMKWDPQEEGYVYHALSCFCEWLLAFSFLVYFSTMVFELRDYCLDPVKVSGFSDDMSHR</sequence>
<keyword evidence="3 6" id="KW-0812">Transmembrane</keyword>
<dbReference type="EMBL" id="LUCM01008835">
    <property type="protein sequence ID" value="KAA0187864.1"/>
    <property type="molecule type" value="Genomic_DNA"/>
</dbReference>
<evidence type="ECO:0000256" key="2">
    <source>
        <dbReference type="ARBA" id="ARBA00006565"/>
    </source>
</evidence>
<organism evidence="8 9">
    <name type="scientific">Fasciolopsis buskii</name>
    <dbReference type="NCBI Taxonomy" id="27845"/>
    <lineage>
        <taxon>Eukaryota</taxon>
        <taxon>Metazoa</taxon>
        <taxon>Spiralia</taxon>
        <taxon>Lophotrochozoa</taxon>
        <taxon>Platyhelminthes</taxon>
        <taxon>Trematoda</taxon>
        <taxon>Digenea</taxon>
        <taxon>Plagiorchiida</taxon>
        <taxon>Echinostomata</taxon>
        <taxon>Echinostomatoidea</taxon>
        <taxon>Fasciolidae</taxon>
        <taxon>Fasciolopsis</taxon>
    </lineage>
</organism>
<dbReference type="OrthoDB" id="191706at2759"/>
<evidence type="ECO:0000256" key="1">
    <source>
        <dbReference type="ARBA" id="ARBA00004127"/>
    </source>
</evidence>
<feature type="transmembrane region" description="Helical" evidence="6">
    <location>
        <begin position="37"/>
        <end position="57"/>
    </location>
</feature>
<feature type="transmembrane region" description="Helical" evidence="6">
    <location>
        <begin position="77"/>
        <end position="96"/>
    </location>
</feature>
<evidence type="ECO:0000256" key="6">
    <source>
        <dbReference type="SAM" id="Phobius"/>
    </source>
</evidence>
<evidence type="ECO:0000313" key="8">
    <source>
        <dbReference type="EMBL" id="KAA0187864.1"/>
    </source>
</evidence>
<keyword evidence="4 6" id="KW-1133">Transmembrane helix</keyword>
<keyword evidence="9" id="KW-1185">Reference proteome</keyword>
<evidence type="ECO:0000259" key="7">
    <source>
        <dbReference type="Pfam" id="PF10277"/>
    </source>
</evidence>
<dbReference type="PANTHER" id="PTHR21324">
    <property type="entry name" value="FASTING-INDUCIBLE INTEGRAL MEMBRANE PROTEIN TM6P1-RELATED"/>
    <property type="match status" value="1"/>
</dbReference>
<accession>A0A8E0RMH6</accession>
<dbReference type="PANTHER" id="PTHR21324:SF2">
    <property type="entry name" value="EG:22E5.9 PROTEIN"/>
    <property type="match status" value="1"/>
</dbReference>
<evidence type="ECO:0000256" key="3">
    <source>
        <dbReference type="ARBA" id="ARBA00022692"/>
    </source>
</evidence>
<comment type="subcellular location">
    <subcellularLocation>
        <location evidence="1">Endomembrane system</location>
        <topology evidence="1">Multi-pass membrane protein</topology>
    </subcellularLocation>
</comment>
<dbReference type="InterPro" id="IPR019402">
    <property type="entry name" value="CWH43_N"/>
</dbReference>
<dbReference type="GO" id="GO:0012505">
    <property type="term" value="C:endomembrane system"/>
    <property type="evidence" value="ECO:0007669"/>
    <property type="project" value="UniProtKB-SubCell"/>
</dbReference>
<gene>
    <name evidence="8" type="ORF">FBUS_07782</name>
</gene>
<dbReference type="AlphaFoldDB" id="A0A8E0RMH6"/>
<dbReference type="InterPro" id="IPR050911">
    <property type="entry name" value="DRAM/TMEM150_Autophagy_Mod"/>
</dbReference>
<name>A0A8E0RMH6_9TREM</name>
<keyword evidence="5 6" id="KW-0472">Membrane</keyword>
<feature type="transmembrane region" description="Helical" evidence="6">
    <location>
        <begin position="9"/>
        <end position="31"/>
    </location>
</feature>
<evidence type="ECO:0000256" key="5">
    <source>
        <dbReference type="ARBA" id="ARBA00023136"/>
    </source>
</evidence>
<dbReference type="Proteomes" id="UP000728185">
    <property type="component" value="Unassembled WGS sequence"/>
</dbReference>
<protein>
    <submittedName>
        <fullName evidence="8">DNA damage-regulated autophagy modulator protein 1</fullName>
    </submittedName>
</protein>
<reference evidence="8" key="1">
    <citation type="submission" date="2019-05" db="EMBL/GenBank/DDBJ databases">
        <title>Annotation for the trematode Fasciolopsis buski.</title>
        <authorList>
            <person name="Choi Y.-J."/>
        </authorList>
    </citation>
    <scope>NUCLEOTIDE SEQUENCE</scope>
    <source>
        <strain evidence="8">HT</strain>
        <tissue evidence="8">Whole worm</tissue>
    </source>
</reference>
<dbReference type="Pfam" id="PF10277">
    <property type="entry name" value="Frag1"/>
    <property type="match status" value="1"/>
</dbReference>
<comment type="caution">
    <text evidence="8">The sequence shown here is derived from an EMBL/GenBank/DDBJ whole genome shotgun (WGS) entry which is preliminary data.</text>
</comment>
<comment type="similarity">
    <text evidence="2">Belongs to the DRAM/TMEM150 family.</text>
</comment>
<feature type="domain" description="CWH43-like N-terminal" evidence="7">
    <location>
        <begin position="8"/>
        <end position="145"/>
    </location>
</feature>
<evidence type="ECO:0000313" key="9">
    <source>
        <dbReference type="Proteomes" id="UP000728185"/>
    </source>
</evidence>